<dbReference type="InterPro" id="IPR016117">
    <property type="entry name" value="ArgJ-like_dom_sf"/>
</dbReference>
<dbReference type="PANTHER" id="PTHR36512:SF3">
    <property type="entry name" value="BLR5678 PROTEIN"/>
    <property type="match status" value="1"/>
</dbReference>
<comment type="similarity">
    <text evidence="1">Belongs to the peptidase S58 family.</text>
</comment>
<gene>
    <name evidence="3" type="ORF">SAMN06296058_1561</name>
</gene>
<keyword evidence="3" id="KW-0645">Protease</keyword>
<keyword evidence="3" id="KW-0031">Aminopeptidase</keyword>
<dbReference type="SUPFAM" id="SSF56266">
    <property type="entry name" value="DmpA/ArgJ-like"/>
    <property type="match status" value="1"/>
</dbReference>
<reference evidence="3 4" key="1">
    <citation type="submission" date="2017-02" db="EMBL/GenBank/DDBJ databases">
        <authorList>
            <person name="Peterson S.W."/>
        </authorList>
    </citation>
    <scope>NUCLEOTIDE SEQUENCE [LARGE SCALE GENOMIC DNA]</scope>
    <source>
        <strain evidence="3 4">P15</strain>
    </source>
</reference>
<evidence type="ECO:0000256" key="1">
    <source>
        <dbReference type="ARBA" id="ARBA00007068"/>
    </source>
</evidence>
<dbReference type="Gene3D" id="3.60.70.12">
    <property type="entry name" value="L-amino peptidase D-ALA esterase/amidase"/>
    <property type="match status" value="1"/>
</dbReference>
<protein>
    <submittedName>
        <fullName evidence="3">D-aminopeptidase</fullName>
    </submittedName>
</protein>
<keyword evidence="2" id="KW-0732">Signal</keyword>
<feature type="signal peptide" evidence="2">
    <location>
        <begin position="1"/>
        <end position="21"/>
    </location>
</feature>
<dbReference type="OrthoDB" id="9770388at2"/>
<dbReference type="EMBL" id="FUZV01000001">
    <property type="protein sequence ID" value="SKC61165.1"/>
    <property type="molecule type" value="Genomic_DNA"/>
</dbReference>
<evidence type="ECO:0000313" key="4">
    <source>
        <dbReference type="Proteomes" id="UP000190341"/>
    </source>
</evidence>
<organism evidence="3 4">
    <name type="scientific">Pseudoxanthomonas indica</name>
    <dbReference type="NCBI Taxonomy" id="428993"/>
    <lineage>
        <taxon>Bacteria</taxon>
        <taxon>Pseudomonadati</taxon>
        <taxon>Pseudomonadota</taxon>
        <taxon>Gammaproteobacteria</taxon>
        <taxon>Lysobacterales</taxon>
        <taxon>Lysobacteraceae</taxon>
        <taxon>Pseudoxanthomonas</taxon>
    </lineage>
</organism>
<dbReference type="Proteomes" id="UP000190341">
    <property type="component" value="Unassembled WGS sequence"/>
</dbReference>
<dbReference type="Pfam" id="PF03576">
    <property type="entry name" value="Peptidase_S58"/>
    <property type="match status" value="1"/>
</dbReference>
<proteinExistence type="inferred from homology"/>
<dbReference type="PANTHER" id="PTHR36512">
    <property type="entry name" value="D-AMINOPEPTIDASE"/>
    <property type="match status" value="1"/>
</dbReference>
<dbReference type="STRING" id="428993.SAMN06296058_1561"/>
<dbReference type="CDD" id="cd02253">
    <property type="entry name" value="DmpA"/>
    <property type="match status" value="1"/>
</dbReference>
<dbReference type="InterPro" id="IPR005321">
    <property type="entry name" value="Peptidase_S58_DmpA"/>
</dbReference>
<keyword evidence="3" id="KW-0378">Hydrolase</keyword>
<keyword evidence="4" id="KW-1185">Reference proteome</keyword>
<evidence type="ECO:0000313" key="3">
    <source>
        <dbReference type="EMBL" id="SKC61165.1"/>
    </source>
</evidence>
<name>A0A1T5KCH8_9GAMM</name>
<evidence type="ECO:0000256" key="2">
    <source>
        <dbReference type="SAM" id="SignalP"/>
    </source>
</evidence>
<dbReference type="AlphaFoldDB" id="A0A1T5KCH8"/>
<accession>A0A1T5KCH8</accession>
<dbReference type="GO" id="GO:0004177">
    <property type="term" value="F:aminopeptidase activity"/>
    <property type="evidence" value="ECO:0007669"/>
    <property type="project" value="UniProtKB-KW"/>
</dbReference>
<dbReference type="RefSeq" id="WP_079723852.1">
    <property type="nucleotide sequence ID" value="NZ_BMCL01000002.1"/>
</dbReference>
<sequence length="389" mass="40299">MKLWTLLPLLAFATTAFTAPAAEQRPRAREAGVIIGTLATGPRNAITDVEGVGVGHATLSEGQRLNTGVTAILPHPGNLYRQRVPAAIVVGNGFGKLVGVTQVQELGELETPILLTGTLSSWKAADALVERLLRQPGMEQVRSINPVVGETNDGYLSDIRARPVTAALVEQALTRVSLAEVPEGSVGAGAGTVAFGWKGGIGTSSRRLSKADGGYTVGVLVQSNFGGELTIAGVPVWKHLPDPAEYARSLAVPPPSTGDGSIMIVVATDAPLDVAQLQRVARRALVGLARTGSVMSNGSGDYVIAFSTAKENRRDPEVPVQPARSVAGEAMSPLFQATAEASEEAVLNSLFRATTVKGHRGTAAALPLAQVLQALDRAGVLKPDASPAP</sequence>
<feature type="chain" id="PRO_5012662416" evidence="2">
    <location>
        <begin position="22"/>
        <end position="389"/>
    </location>
</feature>